<feature type="transmembrane region" description="Helical" evidence="6">
    <location>
        <begin position="57"/>
        <end position="82"/>
    </location>
</feature>
<dbReference type="InterPro" id="IPR002293">
    <property type="entry name" value="AA/rel_permease1"/>
</dbReference>
<dbReference type="Proteomes" id="UP000592181">
    <property type="component" value="Unassembled WGS sequence"/>
</dbReference>
<dbReference type="RefSeq" id="WP_246313418.1">
    <property type="nucleotide sequence ID" value="NZ_JACBZX010000001.1"/>
</dbReference>
<feature type="transmembrane region" description="Helical" evidence="6">
    <location>
        <begin position="348"/>
        <end position="366"/>
    </location>
</feature>
<protein>
    <submittedName>
        <fullName evidence="7">Amino acid transporter</fullName>
    </submittedName>
</protein>
<sequence>MSSTEQTGQTQGRRHDHTSEMTRVLGRLNVVAVAFGAMIGFGWIVLTGGFLEEAGTLGAALAFVIGGAVVLLVALTYAELVAAMPHVGGEHNYVLRAMGSRPAFVTSWTLVLGYTSVVAFEAVALPQTMLYLFPDMLAGRLWSVAGYDVYLSWVAVGVGAAVLMTVINYVGVRPAAVFQTAAVLFLLVVGVVLVTGAFVGGDTTNMRPLFTGGAAGIIAVLVATPFLFVGFDVIPQSAEEIDLDFRRIGQVLLLSVWLAIGWYVMIMLTVGSAMPAAELADSDLAAADGMSALWGSETMGVVLVLGGIAGILTSWNGFLLGASRLVYAMARSGMLPRWFARLHPRYRTPTNAILFIGGLSVLAPLFGEQTLVWLVDAGGLAIVVAFLMVSLSFLVLRRREPEMPRPFRAPGGQALGVVAAVLAAGLAVLFLPAMPAALIWPYEWVIIGAWALLGLVFVRTVPRIAPGPEAEERLTRATRER</sequence>
<dbReference type="AlphaFoldDB" id="A0A852X7C7"/>
<keyword evidence="3 6" id="KW-0812">Transmembrane</keyword>
<keyword evidence="8" id="KW-1185">Reference proteome</keyword>
<organism evidence="7 8">
    <name type="scientific">Janibacter alkaliphilus</name>
    <dbReference type="NCBI Taxonomy" id="1069963"/>
    <lineage>
        <taxon>Bacteria</taxon>
        <taxon>Bacillati</taxon>
        <taxon>Actinomycetota</taxon>
        <taxon>Actinomycetes</taxon>
        <taxon>Micrococcales</taxon>
        <taxon>Intrasporangiaceae</taxon>
        <taxon>Janibacter</taxon>
    </lineage>
</organism>
<feature type="transmembrane region" description="Helical" evidence="6">
    <location>
        <begin position="300"/>
        <end position="327"/>
    </location>
</feature>
<feature type="transmembrane region" description="Helical" evidence="6">
    <location>
        <begin position="372"/>
        <end position="394"/>
    </location>
</feature>
<comment type="caution">
    <text evidence="7">The sequence shown here is derived from an EMBL/GenBank/DDBJ whole genome shotgun (WGS) entry which is preliminary data.</text>
</comment>
<evidence type="ECO:0000256" key="1">
    <source>
        <dbReference type="ARBA" id="ARBA00004651"/>
    </source>
</evidence>
<gene>
    <name evidence="7" type="ORF">BJY28_002786</name>
</gene>
<dbReference type="GO" id="GO:0022857">
    <property type="term" value="F:transmembrane transporter activity"/>
    <property type="evidence" value="ECO:0007669"/>
    <property type="project" value="InterPro"/>
</dbReference>
<accession>A0A852X7C7</accession>
<proteinExistence type="predicted"/>
<keyword evidence="2" id="KW-1003">Cell membrane</keyword>
<comment type="subcellular location">
    <subcellularLocation>
        <location evidence="1">Cell membrane</location>
        <topology evidence="1">Multi-pass membrane protein</topology>
    </subcellularLocation>
</comment>
<dbReference type="GO" id="GO:0005886">
    <property type="term" value="C:plasma membrane"/>
    <property type="evidence" value="ECO:0007669"/>
    <property type="project" value="UniProtKB-SubCell"/>
</dbReference>
<dbReference type="EMBL" id="JACBZX010000001">
    <property type="protein sequence ID" value="NYG38317.1"/>
    <property type="molecule type" value="Genomic_DNA"/>
</dbReference>
<evidence type="ECO:0000256" key="4">
    <source>
        <dbReference type="ARBA" id="ARBA00022989"/>
    </source>
</evidence>
<feature type="transmembrane region" description="Helical" evidence="6">
    <location>
        <begin position="28"/>
        <end position="51"/>
    </location>
</feature>
<evidence type="ECO:0000256" key="3">
    <source>
        <dbReference type="ARBA" id="ARBA00022692"/>
    </source>
</evidence>
<dbReference type="PANTHER" id="PTHR42770">
    <property type="entry name" value="AMINO ACID TRANSPORTER-RELATED"/>
    <property type="match status" value="1"/>
</dbReference>
<evidence type="ECO:0000313" key="7">
    <source>
        <dbReference type="EMBL" id="NYG38317.1"/>
    </source>
</evidence>
<evidence type="ECO:0000256" key="6">
    <source>
        <dbReference type="SAM" id="Phobius"/>
    </source>
</evidence>
<feature type="transmembrane region" description="Helical" evidence="6">
    <location>
        <begin position="251"/>
        <end position="274"/>
    </location>
</feature>
<keyword evidence="5 6" id="KW-0472">Membrane</keyword>
<feature type="transmembrane region" description="Helical" evidence="6">
    <location>
        <begin position="177"/>
        <end position="198"/>
    </location>
</feature>
<feature type="transmembrane region" description="Helical" evidence="6">
    <location>
        <begin position="414"/>
        <end position="433"/>
    </location>
</feature>
<feature type="transmembrane region" description="Helical" evidence="6">
    <location>
        <begin position="210"/>
        <end position="231"/>
    </location>
</feature>
<feature type="transmembrane region" description="Helical" evidence="6">
    <location>
        <begin position="439"/>
        <end position="458"/>
    </location>
</feature>
<evidence type="ECO:0000313" key="8">
    <source>
        <dbReference type="Proteomes" id="UP000592181"/>
    </source>
</evidence>
<dbReference type="PIRSF" id="PIRSF006060">
    <property type="entry name" value="AA_transporter"/>
    <property type="match status" value="1"/>
</dbReference>
<keyword evidence="4 6" id="KW-1133">Transmembrane helix</keyword>
<evidence type="ECO:0000256" key="5">
    <source>
        <dbReference type="ARBA" id="ARBA00023136"/>
    </source>
</evidence>
<name>A0A852X7C7_9MICO</name>
<evidence type="ECO:0000256" key="2">
    <source>
        <dbReference type="ARBA" id="ARBA00022475"/>
    </source>
</evidence>
<feature type="transmembrane region" description="Helical" evidence="6">
    <location>
        <begin position="103"/>
        <end position="130"/>
    </location>
</feature>
<feature type="transmembrane region" description="Helical" evidence="6">
    <location>
        <begin position="150"/>
        <end position="170"/>
    </location>
</feature>
<dbReference type="Pfam" id="PF13520">
    <property type="entry name" value="AA_permease_2"/>
    <property type="match status" value="1"/>
</dbReference>
<dbReference type="PANTHER" id="PTHR42770:SF7">
    <property type="entry name" value="MEMBRANE PROTEIN"/>
    <property type="match status" value="1"/>
</dbReference>
<reference evidence="7 8" key="1">
    <citation type="submission" date="2020-07" db="EMBL/GenBank/DDBJ databases">
        <title>Sequencing the genomes of 1000 actinobacteria strains.</title>
        <authorList>
            <person name="Klenk H.-P."/>
        </authorList>
    </citation>
    <scope>NUCLEOTIDE SEQUENCE [LARGE SCALE GENOMIC DNA]</scope>
    <source>
        <strain evidence="7 8">DSM 24723</strain>
    </source>
</reference>
<dbReference type="InterPro" id="IPR050367">
    <property type="entry name" value="APC_superfamily"/>
</dbReference>
<dbReference type="Gene3D" id="1.20.1740.10">
    <property type="entry name" value="Amino acid/polyamine transporter I"/>
    <property type="match status" value="1"/>
</dbReference>